<feature type="region of interest" description="Disordered" evidence="1">
    <location>
        <begin position="1"/>
        <end position="39"/>
    </location>
</feature>
<proteinExistence type="predicted"/>
<name>A0A4Y1RML6_PRUDU</name>
<gene>
    <name evidence="2" type="ORF">Prudu_016454</name>
</gene>
<evidence type="ECO:0000256" key="1">
    <source>
        <dbReference type="SAM" id="MobiDB-lite"/>
    </source>
</evidence>
<protein>
    <recommendedName>
        <fullName evidence="3">Ankyrin repeat family protein</fullName>
    </recommendedName>
</protein>
<dbReference type="EMBL" id="AP019302">
    <property type="protein sequence ID" value="BBH05147.1"/>
    <property type="molecule type" value="Genomic_DNA"/>
</dbReference>
<feature type="compositionally biased region" description="Low complexity" evidence="1">
    <location>
        <begin position="12"/>
        <end position="38"/>
    </location>
</feature>
<dbReference type="AlphaFoldDB" id="A0A4Y1RML6"/>
<reference evidence="2" key="1">
    <citation type="journal article" date="2019" name="Science">
        <title>Mutation of a bHLH transcription factor allowed almond domestication.</title>
        <authorList>
            <person name="Sanchez-Perez R."/>
            <person name="Pavan S."/>
            <person name="Mazzeo R."/>
            <person name="Moldovan C."/>
            <person name="Aiese Cigliano R."/>
            <person name="Del Cueto J."/>
            <person name="Ricciardi F."/>
            <person name="Lotti C."/>
            <person name="Ricciardi L."/>
            <person name="Dicenta F."/>
            <person name="Lopez-Marques R.L."/>
            <person name="Lindberg Moller B."/>
        </authorList>
    </citation>
    <scope>NUCLEOTIDE SEQUENCE</scope>
</reference>
<sequence length="431" mass="46971">MSDLITRRREVTTTQSSEPPTQPTSAATAPASPATAPALMDHLAVGPAGPKRLPHQRHQWRSLLAPGGVISPPAPPTPHPLMRRGHSQPRGTPEAVSAVEDGEGHPATSAAPTAELHSSLAHDIGHVIRSYCPMQWKSWKVMPDETKTEVRGQLSTNYNLENLDEESLAYVNRLFSERYKQWKSDLHHHFEAFDDLQVALQEGCPKELEGREDSWAWLCAHFQAPAFNKAKVNKGNRKKKTLLHHSGSRPFSYRMDARRQGGPNSQRSTSLATFMFDLGMSWPNDDGGEEPVGSSGVRLPTSSRYSDRVCGSSTGCWVSDLDGDIGSDSREETGDILSRDGECQAEGTQTRSSAQSNSQVTALTAQVATLQSQMSVILQSLAQSGIPVPHFDAPTSEPVHPSIPQMPAPVDPQTSEPHVPDDNVDFGTLFD</sequence>
<evidence type="ECO:0008006" key="3">
    <source>
        <dbReference type="Google" id="ProtNLM"/>
    </source>
</evidence>
<accession>A0A4Y1RML6</accession>
<feature type="compositionally biased region" description="Basic and acidic residues" evidence="1">
    <location>
        <begin position="1"/>
        <end position="11"/>
    </location>
</feature>
<feature type="region of interest" description="Disordered" evidence="1">
    <location>
        <begin position="390"/>
        <end position="431"/>
    </location>
</feature>
<evidence type="ECO:0000313" key="2">
    <source>
        <dbReference type="EMBL" id="BBH05147.1"/>
    </source>
</evidence>
<feature type="region of interest" description="Disordered" evidence="1">
    <location>
        <begin position="65"/>
        <end position="111"/>
    </location>
</feature>
<organism evidence="2">
    <name type="scientific">Prunus dulcis</name>
    <name type="common">Almond</name>
    <name type="synonym">Amygdalus dulcis</name>
    <dbReference type="NCBI Taxonomy" id="3755"/>
    <lineage>
        <taxon>Eukaryota</taxon>
        <taxon>Viridiplantae</taxon>
        <taxon>Streptophyta</taxon>
        <taxon>Embryophyta</taxon>
        <taxon>Tracheophyta</taxon>
        <taxon>Spermatophyta</taxon>
        <taxon>Magnoliopsida</taxon>
        <taxon>eudicotyledons</taxon>
        <taxon>Gunneridae</taxon>
        <taxon>Pentapetalae</taxon>
        <taxon>rosids</taxon>
        <taxon>fabids</taxon>
        <taxon>Rosales</taxon>
        <taxon>Rosaceae</taxon>
        <taxon>Amygdaloideae</taxon>
        <taxon>Amygdaleae</taxon>
        <taxon>Prunus</taxon>
    </lineage>
</organism>
<feature type="region of interest" description="Disordered" evidence="1">
    <location>
        <begin position="282"/>
        <end position="304"/>
    </location>
</feature>